<dbReference type="AlphaFoldDB" id="A0A6P8PBS1"/>
<dbReference type="PANTHER" id="PTHR15171:SF2">
    <property type="entry name" value="EMERIN"/>
    <property type="match status" value="1"/>
</dbReference>
<keyword evidence="1" id="KW-0812">Transmembrane</keyword>
<feature type="transmembrane region" description="Helical" evidence="1">
    <location>
        <begin position="140"/>
        <end position="162"/>
    </location>
</feature>
<sequence length="176" mass="21006">MEKYKGMTDEELITSLKKFNIPHGPILKTTRKLYEKKMYEFESQRKRMPPTEVTYDDPDTEQMYEESFSTTKTYGAEPPRYRGTQEVFDSGNINRDYFSQNTYQDVSQYRMASSASPSLRVEPRRAIREKKEESQKRHLFPLWLQFLLLFLFIGFLALVYFFTQSKDENPFLPLND</sequence>
<dbReference type="InterPro" id="IPR003887">
    <property type="entry name" value="LEM_dom"/>
</dbReference>
<dbReference type="PANTHER" id="PTHR15171">
    <property type="entry name" value="EMERIN"/>
    <property type="match status" value="1"/>
</dbReference>
<accession>A0A6P8PBS1</accession>
<dbReference type="RefSeq" id="XP_033778455.1">
    <property type="nucleotide sequence ID" value="XM_033922564.1"/>
</dbReference>
<dbReference type="PROSITE" id="PS50954">
    <property type="entry name" value="LEM"/>
    <property type="match status" value="1"/>
</dbReference>
<protein>
    <submittedName>
        <fullName evidence="4">Emerin isoform X2</fullName>
    </submittedName>
</protein>
<dbReference type="Gene3D" id="1.10.720.40">
    <property type="match status" value="1"/>
</dbReference>
<dbReference type="FunFam" id="1.10.720.40:FF:000001">
    <property type="entry name" value="LEM domain containing 2, isoform CRA_a"/>
    <property type="match status" value="1"/>
</dbReference>
<organism evidence="3 4">
    <name type="scientific">Geotrypetes seraphini</name>
    <name type="common">Gaboon caecilian</name>
    <name type="synonym">Caecilia seraphini</name>
    <dbReference type="NCBI Taxonomy" id="260995"/>
    <lineage>
        <taxon>Eukaryota</taxon>
        <taxon>Metazoa</taxon>
        <taxon>Chordata</taxon>
        <taxon>Craniata</taxon>
        <taxon>Vertebrata</taxon>
        <taxon>Euteleostomi</taxon>
        <taxon>Amphibia</taxon>
        <taxon>Gymnophiona</taxon>
        <taxon>Geotrypetes</taxon>
    </lineage>
</organism>
<evidence type="ECO:0000313" key="3">
    <source>
        <dbReference type="Proteomes" id="UP000515159"/>
    </source>
</evidence>
<feature type="domain" description="LEM" evidence="2">
    <location>
        <begin position="1"/>
        <end position="45"/>
    </location>
</feature>
<dbReference type="InterPro" id="IPR035004">
    <property type="entry name" value="Emerin"/>
</dbReference>
<keyword evidence="1" id="KW-0472">Membrane</keyword>
<reference evidence="4" key="1">
    <citation type="submission" date="2025-08" db="UniProtKB">
        <authorList>
            <consortium name="RefSeq"/>
        </authorList>
    </citation>
    <scope>IDENTIFICATION</scope>
</reference>
<keyword evidence="1" id="KW-1133">Transmembrane helix</keyword>
<keyword evidence="3" id="KW-1185">Reference proteome</keyword>
<evidence type="ECO:0000259" key="2">
    <source>
        <dbReference type="PROSITE" id="PS50954"/>
    </source>
</evidence>
<proteinExistence type="predicted"/>
<dbReference type="InterPro" id="IPR011015">
    <property type="entry name" value="LEM/LEM-like_dom_sf"/>
</dbReference>
<evidence type="ECO:0000313" key="4">
    <source>
        <dbReference type="RefSeq" id="XP_033778455.1"/>
    </source>
</evidence>
<dbReference type="GeneID" id="117349293"/>
<dbReference type="Pfam" id="PF03020">
    <property type="entry name" value="LEM"/>
    <property type="match status" value="1"/>
</dbReference>
<dbReference type="SUPFAM" id="SSF63451">
    <property type="entry name" value="LEM domain"/>
    <property type="match status" value="1"/>
</dbReference>
<name>A0A6P8PBS1_GEOSA</name>
<dbReference type="SMART" id="SM00540">
    <property type="entry name" value="LEM"/>
    <property type="match status" value="1"/>
</dbReference>
<dbReference type="GO" id="GO:0005635">
    <property type="term" value="C:nuclear envelope"/>
    <property type="evidence" value="ECO:0007669"/>
    <property type="project" value="InterPro"/>
</dbReference>
<dbReference type="CTD" id="2010"/>
<evidence type="ECO:0000256" key="1">
    <source>
        <dbReference type="SAM" id="Phobius"/>
    </source>
</evidence>
<dbReference type="Proteomes" id="UP000515159">
    <property type="component" value="Chromosome 1"/>
</dbReference>
<gene>
    <name evidence="4" type="primary">EMD</name>
</gene>